<dbReference type="eggNOG" id="ENOG5032UBP">
    <property type="taxonomic scope" value="Bacteria"/>
</dbReference>
<accession>Q8DHS7</accession>
<evidence type="ECO:0000313" key="2">
    <source>
        <dbReference type="Proteomes" id="UP000000440"/>
    </source>
</evidence>
<reference evidence="1 2" key="1">
    <citation type="journal article" date="2002" name="DNA Res.">
        <title>Complete genome structure of the thermophilic cyanobacterium Thermosynechococcus elongatus BP-1.</title>
        <authorList>
            <person name="Nakamura Y."/>
            <person name="Kaneko T."/>
            <person name="Sato S."/>
            <person name="Ikeuchi M."/>
            <person name="Katoh H."/>
            <person name="Sasamoto S."/>
            <person name="Watanabe A."/>
            <person name="Iriguchi M."/>
            <person name="Kawashima K."/>
            <person name="Kimura T."/>
            <person name="Kishida Y."/>
            <person name="Kiyokawa C."/>
            <person name="Kohara M."/>
            <person name="Matsumoto M."/>
            <person name="Matsuno A."/>
            <person name="Nakazaki N."/>
            <person name="Shimpo S."/>
            <person name="Sugimoto M."/>
            <person name="Takeuchi C."/>
            <person name="Yamada M."/>
            <person name="Tabata S."/>
        </authorList>
    </citation>
    <scope>NUCLEOTIDE SEQUENCE [LARGE SCALE GENOMIC DNA]</scope>
    <source>
        <strain evidence="2">IAM M-273 / NIES-2133 / BP-1</strain>
    </source>
</reference>
<gene>
    <name evidence="1" type="ordered locus">tll1868</name>
</gene>
<protein>
    <submittedName>
        <fullName evidence="1">Tll1868 protein</fullName>
    </submittedName>
</protein>
<proteinExistence type="predicted"/>
<dbReference type="AlphaFoldDB" id="Q8DHS7"/>
<dbReference type="KEGG" id="tel:tll1868"/>
<dbReference type="STRING" id="197221.gene:10748474"/>
<organism evidence="1 2">
    <name type="scientific">Thermosynechococcus vestitus (strain NIES-2133 / IAM M-273 / BP-1)</name>
    <dbReference type="NCBI Taxonomy" id="197221"/>
    <lineage>
        <taxon>Bacteria</taxon>
        <taxon>Bacillati</taxon>
        <taxon>Cyanobacteriota</taxon>
        <taxon>Cyanophyceae</taxon>
        <taxon>Acaryochloridales</taxon>
        <taxon>Thermosynechococcaceae</taxon>
        <taxon>Thermosynechococcus</taxon>
    </lineage>
</organism>
<dbReference type="EnsemblBacteria" id="BAC09420">
    <property type="protein sequence ID" value="BAC09420"/>
    <property type="gene ID" value="BAC09420"/>
</dbReference>
<sequence length="149" mass="17099">MKSTMSKNPWPDAMTQPTDHPWYAAAQLMQPALIRLLDHLRRSLATSPWQGTYETVEIPCGEAEPQILYWLHLRQGDRQQRVNLWELCYQICFQQYTPELDYSGIHDFQVGEVQADLSLFDPAGEVDWHKLDQKAAQVVAALFAALDSP</sequence>
<keyword evidence="2" id="KW-1185">Reference proteome</keyword>
<evidence type="ECO:0000313" key="1">
    <source>
        <dbReference type="EMBL" id="BAC09420.1"/>
    </source>
</evidence>
<name>Q8DHS7_THEVB</name>
<dbReference type="Proteomes" id="UP000000440">
    <property type="component" value="Chromosome"/>
</dbReference>
<dbReference type="EMBL" id="BA000039">
    <property type="protein sequence ID" value="BAC09420.1"/>
    <property type="molecule type" value="Genomic_DNA"/>
</dbReference>
<dbReference type="PATRIC" id="fig|197221.4.peg.1951"/>